<dbReference type="AlphaFoldDB" id="A0A3L6RZ23"/>
<feature type="transmembrane region" description="Helical" evidence="1">
    <location>
        <begin position="158"/>
        <end position="178"/>
    </location>
</feature>
<keyword evidence="1" id="KW-0472">Membrane</keyword>
<dbReference type="Proteomes" id="UP000275267">
    <property type="component" value="Unassembled WGS sequence"/>
</dbReference>
<gene>
    <name evidence="2" type="ORF">C2845_PM09G05850</name>
</gene>
<keyword evidence="1" id="KW-1133">Transmembrane helix</keyword>
<feature type="transmembrane region" description="Helical" evidence="1">
    <location>
        <begin position="52"/>
        <end position="71"/>
    </location>
</feature>
<protein>
    <submittedName>
        <fullName evidence="2">Uncharacterized protein</fullName>
    </submittedName>
</protein>
<feature type="transmembrane region" description="Helical" evidence="1">
    <location>
        <begin position="83"/>
        <end position="100"/>
    </location>
</feature>
<reference evidence="3" key="1">
    <citation type="journal article" date="2019" name="Nat. Commun.">
        <title>The genome of broomcorn millet.</title>
        <authorList>
            <person name="Zou C."/>
            <person name="Miki D."/>
            <person name="Li D."/>
            <person name="Tang Q."/>
            <person name="Xiao L."/>
            <person name="Rajput S."/>
            <person name="Deng P."/>
            <person name="Jia W."/>
            <person name="Huang R."/>
            <person name="Zhang M."/>
            <person name="Sun Y."/>
            <person name="Hu J."/>
            <person name="Fu X."/>
            <person name="Schnable P.S."/>
            <person name="Li F."/>
            <person name="Zhang H."/>
            <person name="Feng B."/>
            <person name="Zhu X."/>
            <person name="Liu R."/>
            <person name="Schnable J.C."/>
            <person name="Zhu J.-K."/>
            <person name="Zhang H."/>
        </authorList>
    </citation>
    <scope>NUCLEOTIDE SEQUENCE [LARGE SCALE GENOMIC DNA]</scope>
</reference>
<sequence length="181" mass="18532">MVVAAPPAIAFTGLCVAVSAAFLLSFLSESSPSPGETGGAQAARAGDPAAEAIPLAVATFFTVVTFLYVHLCRSGWRVPEEMTLFVLCGSIALLDLSLPAQLGPLQTPQLGAAVTGVPPPAAVATFFLVVTLIYVRGHAAGAVANQQNPAAVEHLEKLTLAATLFTGMLSWFAAALALDNK</sequence>
<name>A0A3L6RZ23_PANMI</name>
<accession>A0A3L6RZ23</accession>
<evidence type="ECO:0000256" key="1">
    <source>
        <dbReference type="SAM" id="Phobius"/>
    </source>
</evidence>
<organism evidence="2 3">
    <name type="scientific">Panicum miliaceum</name>
    <name type="common">Proso millet</name>
    <name type="synonym">Broomcorn millet</name>
    <dbReference type="NCBI Taxonomy" id="4540"/>
    <lineage>
        <taxon>Eukaryota</taxon>
        <taxon>Viridiplantae</taxon>
        <taxon>Streptophyta</taxon>
        <taxon>Embryophyta</taxon>
        <taxon>Tracheophyta</taxon>
        <taxon>Spermatophyta</taxon>
        <taxon>Magnoliopsida</taxon>
        <taxon>Liliopsida</taxon>
        <taxon>Poales</taxon>
        <taxon>Poaceae</taxon>
        <taxon>PACMAD clade</taxon>
        <taxon>Panicoideae</taxon>
        <taxon>Panicodae</taxon>
        <taxon>Paniceae</taxon>
        <taxon>Panicinae</taxon>
        <taxon>Panicum</taxon>
        <taxon>Panicum sect. Panicum</taxon>
    </lineage>
</organism>
<comment type="caution">
    <text evidence="2">The sequence shown here is derived from an EMBL/GenBank/DDBJ whole genome shotgun (WGS) entry which is preliminary data.</text>
</comment>
<dbReference type="OrthoDB" id="695370at2759"/>
<keyword evidence="1" id="KW-0812">Transmembrane</keyword>
<dbReference type="EMBL" id="PQIB02000006">
    <property type="protein sequence ID" value="RLN11885.1"/>
    <property type="molecule type" value="Genomic_DNA"/>
</dbReference>
<feature type="transmembrane region" description="Helical" evidence="1">
    <location>
        <begin position="120"/>
        <end position="137"/>
    </location>
</feature>
<evidence type="ECO:0000313" key="2">
    <source>
        <dbReference type="EMBL" id="RLN11885.1"/>
    </source>
</evidence>
<evidence type="ECO:0000313" key="3">
    <source>
        <dbReference type="Proteomes" id="UP000275267"/>
    </source>
</evidence>
<proteinExistence type="predicted"/>
<keyword evidence="3" id="KW-1185">Reference proteome</keyword>